<evidence type="ECO:0000256" key="2">
    <source>
        <dbReference type="ARBA" id="ARBA00006100"/>
    </source>
</evidence>
<dbReference type="InterPro" id="IPR004559">
    <property type="entry name" value="HemW-like"/>
</dbReference>
<evidence type="ECO:0000256" key="10">
    <source>
        <dbReference type="RuleBase" id="RU364116"/>
    </source>
</evidence>
<dbReference type="InterPro" id="IPR034505">
    <property type="entry name" value="Coproporphyrinogen-III_oxidase"/>
</dbReference>
<evidence type="ECO:0000256" key="3">
    <source>
        <dbReference type="ARBA" id="ARBA00017228"/>
    </source>
</evidence>
<gene>
    <name evidence="12" type="ORF">SAMN04488512_10794</name>
</gene>
<dbReference type="InterPro" id="IPR058240">
    <property type="entry name" value="rSAM_sf"/>
</dbReference>
<evidence type="ECO:0000256" key="4">
    <source>
        <dbReference type="ARBA" id="ARBA00022617"/>
    </source>
</evidence>
<keyword evidence="10" id="KW-0963">Cytoplasm</keyword>
<dbReference type="EMBL" id="FNJD01000007">
    <property type="protein sequence ID" value="SDO93462.1"/>
    <property type="molecule type" value="Genomic_DNA"/>
</dbReference>
<dbReference type="Proteomes" id="UP000198646">
    <property type="component" value="Unassembled WGS sequence"/>
</dbReference>
<keyword evidence="8 10" id="KW-0411">Iron-sulfur</keyword>
<dbReference type="SUPFAM" id="SSF102114">
    <property type="entry name" value="Radical SAM enzymes"/>
    <property type="match status" value="1"/>
</dbReference>
<keyword evidence="10" id="KW-0004">4Fe-4S</keyword>
<comment type="caution">
    <text evidence="12">The sequence shown here is derived from an EMBL/GenBank/DDBJ whole genome shotgun (WGS) entry which is preliminary data.</text>
</comment>
<dbReference type="Pfam" id="PF04055">
    <property type="entry name" value="Radical_SAM"/>
    <property type="match status" value="1"/>
</dbReference>
<dbReference type="PROSITE" id="PS51918">
    <property type="entry name" value="RADICAL_SAM"/>
    <property type="match status" value="1"/>
</dbReference>
<feature type="domain" description="Radical SAM core" evidence="11">
    <location>
        <begin position="4"/>
        <end position="240"/>
    </location>
</feature>
<reference evidence="12 13" key="1">
    <citation type="submission" date="2016-10" db="EMBL/GenBank/DDBJ databases">
        <authorList>
            <person name="Varghese N."/>
            <person name="Submissions S."/>
        </authorList>
    </citation>
    <scope>NUCLEOTIDE SEQUENCE [LARGE SCALE GENOMIC DNA]</scope>
    <source>
        <strain evidence="12 13">DSM 17584</strain>
    </source>
</reference>
<dbReference type="PANTHER" id="PTHR13932">
    <property type="entry name" value="COPROPORPHYRINIGEN III OXIDASE"/>
    <property type="match status" value="1"/>
</dbReference>
<dbReference type="InterPro" id="IPR013785">
    <property type="entry name" value="Aldolase_TIM"/>
</dbReference>
<dbReference type="NCBIfam" id="TIGR00539">
    <property type="entry name" value="hemN_rel"/>
    <property type="match status" value="1"/>
</dbReference>
<dbReference type="SMART" id="SM00729">
    <property type="entry name" value="Elp3"/>
    <property type="match status" value="1"/>
</dbReference>
<dbReference type="Pfam" id="PF06969">
    <property type="entry name" value="HemN_C"/>
    <property type="match status" value="1"/>
</dbReference>
<protein>
    <recommendedName>
        <fullName evidence="3 10">Heme chaperone HemW</fullName>
    </recommendedName>
</protein>
<dbReference type="InterPro" id="IPR007197">
    <property type="entry name" value="rSAM"/>
</dbReference>
<dbReference type="CDD" id="cd01335">
    <property type="entry name" value="Radical_SAM"/>
    <property type="match status" value="1"/>
</dbReference>
<dbReference type="RefSeq" id="WP_093732781.1">
    <property type="nucleotide sequence ID" value="NZ_FNJD01000007.1"/>
</dbReference>
<keyword evidence="6 10" id="KW-0479">Metal-binding</keyword>
<comment type="function">
    <text evidence="10">Probably acts as a heme chaperone, transferring heme to an unknown acceptor. Binds one molecule of heme per monomer, possibly covalently. Binds 1 [4Fe-4S] cluster. The cluster is coordinated with 3 cysteines and an exchangeable S-adenosyl-L-methionine.</text>
</comment>
<keyword evidence="13" id="KW-1185">Reference proteome</keyword>
<evidence type="ECO:0000256" key="6">
    <source>
        <dbReference type="ARBA" id="ARBA00022723"/>
    </source>
</evidence>
<dbReference type="SFLD" id="SFLDF00562">
    <property type="entry name" value="HemN-like__clustered_with_heat"/>
    <property type="match status" value="1"/>
</dbReference>
<comment type="cofactor">
    <cofactor evidence="1">
        <name>[4Fe-4S] cluster</name>
        <dbReference type="ChEBI" id="CHEBI:49883"/>
    </cofactor>
</comment>
<proteinExistence type="inferred from homology"/>
<evidence type="ECO:0000259" key="11">
    <source>
        <dbReference type="PROSITE" id="PS51918"/>
    </source>
</evidence>
<evidence type="ECO:0000256" key="8">
    <source>
        <dbReference type="ARBA" id="ARBA00023014"/>
    </source>
</evidence>
<evidence type="ECO:0000256" key="5">
    <source>
        <dbReference type="ARBA" id="ARBA00022691"/>
    </source>
</evidence>
<name>A0ABY0S941_9RHOB</name>
<keyword evidence="4 10" id="KW-0349">Heme</keyword>
<dbReference type="PANTHER" id="PTHR13932:SF5">
    <property type="entry name" value="RADICAL S-ADENOSYL METHIONINE DOMAIN-CONTAINING PROTEIN 1, MITOCHONDRIAL"/>
    <property type="match status" value="1"/>
</dbReference>
<evidence type="ECO:0000256" key="7">
    <source>
        <dbReference type="ARBA" id="ARBA00023004"/>
    </source>
</evidence>
<accession>A0ABY0S941</accession>
<dbReference type="Gene3D" id="3.20.20.70">
    <property type="entry name" value="Aldolase class I"/>
    <property type="match status" value="1"/>
</dbReference>
<comment type="similarity">
    <text evidence="2">Belongs to the anaerobic coproporphyrinogen-III oxidase family. HemW subfamily.</text>
</comment>
<keyword evidence="7 10" id="KW-0408">Iron</keyword>
<organism evidence="12 13">
    <name type="scientific">Sulfitobacter litoralis</name>
    <dbReference type="NCBI Taxonomy" id="335975"/>
    <lineage>
        <taxon>Bacteria</taxon>
        <taxon>Pseudomonadati</taxon>
        <taxon>Pseudomonadota</taxon>
        <taxon>Alphaproteobacteria</taxon>
        <taxon>Rhodobacterales</taxon>
        <taxon>Roseobacteraceae</taxon>
        <taxon>Sulfitobacter</taxon>
    </lineage>
</organism>
<evidence type="ECO:0000256" key="9">
    <source>
        <dbReference type="ARBA" id="ARBA00023186"/>
    </source>
</evidence>
<evidence type="ECO:0000313" key="13">
    <source>
        <dbReference type="Proteomes" id="UP000198646"/>
    </source>
</evidence>
<keyword evidence="9 10" id="KW-0143">Chaperone</keyword>
<dbReference type="SFLD" id="SFLDS00029">
    <property type="entry name" value="Radical_SAM"/>
    <property type="match status" value="2"/>
</dbReference>
<evidence type="ECO:0000313" key="12">
    <source>
        <dbReference type="EMBL" id="SDO93462.1"/>
    </source>
</evidence>
<sequence>MTEDWRQGGFGLYIHWPFCEAKCPYCDFNSHVSRSIDQRAWRDAYLSELERGAAETQGRVLNAVFFGGGTPSLMDPDVVADVIAAIRRLWPTANDLEITLEANPGSVEADRFAAFRQAGVNRISMGIQALNDADLKRLGRIHTIAEGLAAFDIARTTFDRVSFDLIYGRQNQTLADWQTELKQALSLAIDHMSLYQLTIEQGTAFGDRYAVGKLRGLPTDDLGADMYAATQDICGEMGMPSYEVSNHARDGAQSRHNLIYWRYGDYLGIGPGAHGRLTQNGNRFATECFSNPKRWLDASVSGATEKPRELLTTEDQGSEFLMMGLRLKEGVDLRRYEALAGAPLSTKKITQMQDIGMISSVQDQLFVTDQGFMVLNAILAELLSD</sequence>
<comment type="subcellular location">
    <subcellularLocation>
        <location evidence="10">Cytoplasm</location>
    </subcellularLocation>
</comment>
<evidence type="ECO:0000256" key="1">
    <source>
        <dbReference type="ARBA" id="ARBA00001966"/>
    </source>
</evidence>
<dbReference type="SFLD" id="SFLDF00288">
    <property type="entry name" value="HemN-like__clustered_with_nucl"/>
    <property type="match status" value="1"/>
</dbReference>
<dbReference type="InterPro" id="IPR010723">
    <property type="entry name" value="HemN_C"/>
</dbReference>
<keyword evidence="5 10" id="KW-0949">S-adenosyl-L-methionine</keyword>
<dbReference type="InterPro" id="IPR006638">
    <property type="entry name" value="Elp3/MiaA/NifB-like_rSAM"/>
</dbReference>
<dbReference type="SFLD" id="SFLDG01065">
    <property type="entry name" value="anaerobic_coproporphyrinogen-I"/>
    <property type="match status" value="2"/>
</dbReference>